<gene>
    <name evidence="1" type="ORF">Tci_897114</name>
</gene>
<dbReference type="AlphaFoldDB" id="A0A699UQG4"/>
<comment type="caution">
    <text evidence="1">The sequence shown here is derived from an EMBL/GenBank/DDBJ whole genome shotgun (WGS) entry which is preliminary data.</text>
</comment>
<protein>
    <submittedName>
        <fullName evidence="1">Putative FAD/NAD(P)-binding domain protein</fullName>
    </submittedName>
</protein>
<accession>A0A699UQG4</accession>
<evidence type="ECO:0000313" key="1">
    <source>
        <dbReference type="EMBL" id="GFD25145.1"/>
    </source>
</evidence>
<dbReference type="EMBL" id="BKCJ011358333">
    <property type="protein sequence ID" value="GFD25145.1"/>
    <property type="molecule type" value="Genomic_DNA"/>
</dbReference>
<reference evidence="1" key="1">
    <citation type="journal article" date="2019" name="Sci. Rep.">
        <title>Draft genome of Tanacetum cinerariifolium, the natural source of mosquito coil.</title>
        <authorList>
            <person name="Yamashiro T."/>
            <person name="Shiraishi A."/>
            <person name="Satake H."/>
            <person name="Nakayama K."/>
        </authorList>
    </citation>
    <scope>NUCLEOTIDE SEQUENCE</scope>
</reference>
<proteinExistence type="predicted"/>
<name>A0A699UQG4_TANCI</name>
<organism evidence="1">
    <name type="scientific">Tanacetum cinerariifolium</name>
    <name type="common">Dalmatian daisy</name>
    <name type="synonym">Chrysanthemum cinerariifolium</name>
    <dbReference type="NCBI Taxonomy" id="118510"/>
    <lineage>
        <taxon>Eukaryota</taxon>
        <taxon>Viridiplantae</taxon>
        <taxon>Streptophyta</taxon>
        <taxon>Embryophyta</taxon>
        <taxon>Tracheophyta</taxon>
        <taxon>Spermatophyta</taxon>
        <taxon>Magnoliopsida</taxon>
        <taxon>eudicotyledons</taxon>
        <taxon>Gunneridae</taxon>
        <taxon>Pentapetalae</taxon>
        <taxon>asterids</taxon>
        <taxon>campanulids</taxon>
        <taxon>Asterales</taxon>
        <taxon>Asteraceae</taxon>
        <taxon>Asteroideae</taxon>
        <taxon>Anthemideae</taxon>
        <taxon>Anthemidinae</taxon>
        <taxon>Tanacetum</taxon>
    </lineage>
</organism>
<feature type="non-terminal residue" evidence="1">
    <location>
        <position position="1"/>
    </location>
</feature>
<sequence>DNMVYWFCAQPYVPKDERIWEDPEAI</sequence>